<dbReference type="EMBL" id="JAAEDM010000038">
    <property type="protein sequence ID" value="MBR0672362.1"/>
    <property type="molecule type" value="Genomic_DNA"/>
</dbReference>
<feature type="transmembrane region" description="Helical" evidence="5">
    <location>
        <begin position="82"/>
        <end position="101"/>
    </location>
</feature>
<evidence type="ECO:0000313" key="8">
    <source>
        <dbReference type="Proteomes" id="UP001138751"/>
    </source>
</evidence>
<dbReference type="Proteomes" id="UP001138751">
    <property type="component" value="Unassembled WGS sequence"/>
</dbReference>
<dbReference type="PANTHER" id="PTHR37422">
    <property type="entry name" value="TEICHURONIC ACID BIOSYNTHESIS PROTEIN TUAE"/>
    <property type="match status" value="1"/>
</dbReference>
<feature type="transmembrane region" description="Helical" evidence="5">
    <location>
        <begin position="223"/>
        <end position="242"/>
    </location>
</feature>
<keyword evidence="2 5" id="KW-0812">Transmembrane</keyword>
<dbReference type="AlphaFoldDB" id="A0A9X9WYY3"/>
<proteinExistence type="predicted"/>
<evidence type="ECO:0000256" key="2">
    <source>
        <dbReference type="ARBA" id="ARBA00022692"/>
    </source>
</evidence>
<comment type="caution">
    <text evidence="7">The sequence shown here is derived from an EMBL/GenBank/DDBJ whole genome shotgun (WGS) entry which is preliminary data.</text>
</comment>
<evidence type="ECO:0000256" key="1">
    <source>
        <dbReference type="ARBA" id="ARBA00004141"/>
    </source>
</evidence>
<feature type="transmembrane region" description="Helical" evidence="5">
    <location>
        <begin position="57"/>
        <end position="76"/>
    </location>
</feature>
<evidence type="ECO:0000259" key="6">
    <source>
        <dbReference type="Pfam" id="PF04932"/>
    </source>
</evidence>
<feature type="transmembrane region" description="Helical" evidence="5">
    <location>
        <begin position="28"/>
        <end position="45"/>
    </location>
</feature>
<gene>
    <name evidence="7" type="ORF">GXW76_14355</name>
</gene>
<evidence type="ECO:0000256" key="3">
    <source>
        <dbReference type="ARBA" id="ARBA00022989"/>
    </source>
</evidence>
<accession>A0A9X9WYY3</accession>
<reference evidence="7" key="2">
    <citation type="journal article" date="2021" name="Syst. Appl. Microbiol.">
        <title>Roseomonas hellenica sp. nov., isolated from roots of wild-growing Alkanna tinctoria.</title>
        <authorList>
            <person name="Rat A."/>
            <person name="Naranjo H.D."/>
            <person name="Lebbe L."/>
            <person name="Cnockaert M."/>
            <person name="Krigas N."/>
            <person name="Grigoriadou K."/>
            <person name="Maloupa E."/>
            <person name="Willems A."/>
        </authorList>
    </citation>
    <scope>NUCLEOTIDE SEQUENCE</scope>
    <source>
        <strain evidence="7">LMG 31231</strain>
    </source>
</reference>
<evidence type="ECO:0000313" key="7">
    <source>
        <dbReference type="EMBL" id="MBR0672362.1"/>
    </source>
</evidence>
<dbReference type="Pfam" id="PF04932">
    <property type="entry name" value="Wzy_C"/>
    <property type="match status" value="1"/>
</dbReference>
<comment type="subcellular location">
    <subcellularLocation>
        <location evidence="1">Membrane</location>
        <topology evidence="1">Multi-pass membrane protein</topology>
    </subcellularLocation>
</comment>
<dbReference type="InterPro" id="IPR007016">
    <property type="entry name" value="O-antigen_ligase-rel_domated"/>
</dbReference>
<evidence type="ECO:0000256" key="5">
    <source>
        <dbReference type="SAM" id="Phobius"/>
    </source>
</evidence>
<dbReference type="RefSeq" id="WP_211862780.1">
    <property type="nucleotide sequence ID" value="NZ_JAAEDM010000038.1"/>
</dbReference>
<feature type="transmembrane region" description="Helical" evidence="5">
    <location>
        <begin position="150"/>
        <end position="170"/>
    </location>
</feature>
<sequence>MTLTSPAFPLAVALIVAPFVVVLQSKAMAPVGLVALAFAVIAHLRATRSLPWPRGPVVAAAAALGLWAAVSALWAIEPGRAIGTGLSMAAMALLAGSAATAVRDIDDATRRRLVLALAIGLVLGLSAAAIDALTGNAIRAGVRGLRDVPATLVFGLKPAASVMALLLPLAVALPWPFLPRALLLLAGAAVLVALPGDTAKIAAVLGLVVAGATALAPRLVPRLLGAGIAATILVMPLLVAAIPTLPVERLPGSALHRMLIWDFTAERIAERPLLGWGMEASRTVPGGRDNPSPEALARMRVTDPALLRWFAEPHINILPLHPHNGALQVWLELGAVGALIAAALAWLLGVAATRVPCSPAAAGALASAAVTAMLSFGAWQAWWVAAMMLAAAVCVALPGRALPSPRPLPQRAEGPFEPGN</sequence>
<dbReference type="PANTHER" id="PTHR37422:SF13">
    <property type="entry name" value="LIPOPOLYSACCHARIDE BIOSYNTHESIS PROTEIN PA4999-RELATED"/>
    <property type="match status" value="1"/>
</dbReference>
<dbReference type="InterPro" id="IPR051533">
    <property type="entry name" value="WaaL-like"/>
</dbReference>
<feature type="domain" description="O-antigen ligase-related" evidence="6">
    <location>
        <begin position="183"/>
        <end position="341"/>
    </location>
</feature>
<feature type="transmembrane region" description="Helical" evidence="5">
    <location>
        <begin position="113"/>
        <end position="130"/>
    </location>
</feature>
<feature type="transmembrane region" description="Helical" evidence="5">
    <location>
        <begin position="329"/>
        <end position="348"/>
    </location>
</feature>
<evidence type="ECO:0000256" key="4">
    <source>
        <dbReference type="ARBA" id="ARBA00023136"/>
    </source>
</evidence>
<keyword evidence="4 5" id="KW-0472">Membrane</keyword>
<organism evidence="7 8">
    <name type="scientific">Neoroseomonas soli</name>
    <dbReference type="NCBI Taxonomy" id="1081025"/>
    <lineage>
        <taxon>Bacteria</taxon>
        <taxon>Pseudomonadati</taxon>
        <taxon>Pseudomonadota</taxon>
        <taxon>Alphaproteobacteria</taxon>
        <taxon>Acetobacterales</taxon>
        <taxon>Acetobacteraceae</taxon>
        <taxon>Neoroseomonas</taxon>
    </lineage>
</organism>
<protein>
    <recommendedName>
        <fullName evidence="6">O-antigen ligase-related domain-containing protein</fullName>
    </recommendedName>
</protein>
<keyword evidence="3 5" id="KW-1133">Transmembrane helix</keyword>
<dbReference type="GO" id="GO:0016020">
    <property type="term" value="C:membrane"/>
    <property type="evidence" value="ECO:0007669"/>
    <property type="project" value="UniProtKB-SubCell"/>
</dbReference>
<reference evidence="7" key="1">
    <citation type="submission" date="2020-01" db="EMBL/GenBank/DDBJ databases">
        <authorList>
            <person name="Rat A."/>
        </authorList>
    </citation>
    <scope>NUCLEOTIDE SEQUENCE</scope>
    <source>
        <strain evidence="7">LMG 31231</strain>
    </source>
</reference>
<keyword evidence="8" id="KW-1185">Reference proteome</keyword>
<feature type="transmembrane region" description="Helical" evidence="5">
    <location>
        <begin position="360"/>
        <end position="376"/>
    </location>
</feature>
<name>A0A9X9WYY3_9PROT</name>